<evidence type="ECO:0000313" key="1">
    <source>
        <dbReference type="EMBL" id="KAJ9651001.1"/>
    </source>
</evidence>
<dbReference type="EMBL" id="JAPDRQ010000290">
    <property type="protein sequence ID" value="KAJ9651001.1"/>
    <property type="molecule type" value="Genomic_DNA"/>
</dbReference>
<organism evidence="1 2">
    <name type="scientific">Neophaeococcomyces mojaviensis</name>
    <dbReference type="NCBI Taxonomy" id="3383035"/>
    <lineage>
        <taxon>Eukaryota</taxon>
        <taxon>Fungi</taxon>
        <taxon>Dikarya</taxon>
        <taxon>Ascomycota</taxon>
        <taxon>Pezizomycotina</taxon>
        <taxon>Eurotiomycetes</taxon>
        <taxon>Chaetothyriomycetidae</taxon>
        <taxon>Chaetothyriales</taxon>
        <taxon>Chaetothyriales incertae sedis</taxon>
        <taxon>Neophaeococcomyces</taxon>
    </lineage>
</organism>
<evidence type="ECO:0000313" key="2">
    <source>
        <dbReference type="Proteomes" id="UP001172386"/>
    </source>
</evidence>
<dbReference type="Proteomes" id="UP001172386">
    <property type="component" value="Unassembled WGS sequence"/>
</dbReference>
<name>A0ACC2ZU88_9EURO</name>
<keyword evidence="2" id="KW-1185">Reference proteome</keyword>
<comment type="caution">
    <text evidence="1">The sequence shown here is derived from an EMBL/GenBank/DDBJ whole genome shotgun (WGS) entry which is preliminary data.</text>
</comment>
<accession>A0ACC2ZU88</accession>
<protein>
    <submittedName>
        <fullName evidence="1">Uncharacterized protein</fullName>
    </submittedName>
</protein>
<reference evidence="1" key="1">
    <citation type="submission" date="2022-10" db="EMBL/GenBank/DDBJ databases">
        <title>Culturing micro-colonial fungi from biological soil crusts in the Mojave desert and describing Neophaeococcomyces mojavensis, and introducing the new genera and species Taxawa tesnikishii.</title>
        <authorList>
            <person name="Kurbessoian T."/>
            <person name="Stajich J.E."/>
        </authorList>
    </citation>
    <scope>NUCLEOTIDE SEQUENCE</scope>
    <source>
        <strain evidence="1">JES_112</strain>
    </source>
</reference>
<proteinExistence type="predicted"/>
<gene>
    <name evidence="1" type="ORF">H2198_009716</name>
</gene>
<sequence length="242" mass="25078">MASGQASSLASGATGMGLGSLTGLLQGGIGNIVNMGSNMLNKILPPQTREDMKEKLMKFATEKPYLASFLLSQIALSGLPMALFVIMTISVAIFALIAGLLVGLLGAVLFILAAVGFALIILLPTLFFTTFAAVAIWLWGMGAYFIVKRFNKKDVPGVHVPMADGIKKATGLGNLNPNLTQNLAPKPQANGSAEKQSSKAHPESKPSAAKKRNNNTEEPLENATSEVGNAVGGAGKTVGVGL</sequence>